<sequence length="904" mass="99982">MPTCATFFSCQVASSKAALSPSKPLSHELLATFLMIGGIESNPGPSFKAVGSSKSASALVPPLSQTGPRVSEKHVESGDGNSRVTEVWMEGPIVSRAFDAGSPFHEFSTNIPPTLAREERSDSNASLDASEELMNPAATVTRDGNSLQQAPPDSTSAMLLPSQRGVKRKQEEEPCFSFEHHHPLDEDFLGQLWFHKKAPAVVHQQAQEHALIGSCDLYSSGGHKKFSSFANAGVFVGYLERLRAEGIVLNHYECIDAHTSSKFYVDIDYSTRGRDEGDFQERFEHCDIVLRGFLEQVLKVPSEAIAFQVATAHGKHKNGGYKFSAHVCLQGFCLKDSSTRVELKKALALFLKNPPKQLRRSCEFLFFQDNKEGVFVEKCLIDTTVYSSFQNWRTLYSEKKGSGRPLAPTVGSSRDIADHLIGFHSPADRAAASELDGDLLAAYNQRAEPAASVSQHPARVPARGLRGTFVERAHVQHPLTNVEKDRLLRRYQRDHPGAWILRAEAMGEDVFTVHFGVNTPFCWIAGRAHSSPGNACGYLVYSRRSPSRAFYRCHSTSCSGAAVHGGSSTERLQRVLQLDAECIVSWSSEYNIVGRMLGYPVPNLCRDAEPQTTLVMANMGAGKSKELFHGLLPKLPAEASVCLIASNIALARKYHEETKKDGLDFVCYLDEAGGKITARRVVVCINSIARVLPYFDLVVMDEVNFTLTNMASTVMKDKKRVFMALEGIVASAKAAFLCDAHLNCPRVVEWIQTLRHTSRFYTIRNLGVWPSTRKAFIMPMPGPLEGKRQPKETYSLVVERVLDLVASEKSVMVPATSKMFVELLEAAFKVLMQQIQRARDAGDIQIFYGKIPSRRIIAYPSTKEEVFRMTFSGSSLPLMHLPTAPSAWLSTKGNKRKMSKSISM</sequence>
<dbReference type="AlphaFoldDB" id="A0A1Y1IV43"/>
<reference evidence="3 4" key="1">
    <citation type="journal article" date="2014" name="Nat. Commun.">
        <title>Klebsormidium flaccidum genome reveals primary factors for plant terrestrial adaptation.</title>
        <authorList>
            <person name="Hori K."/>
            <person name="Maruyama F."/>
            <person name="Fujisawa T."/>
            <person name="Togashi T."/>
            <person name="Yamamoto N."/>
            <person name="Seo M."/>
            <person name="Sato S."/>
            <person name="Yamada T."/>
            <person name="Mori H."/>
            <person name="Tajima N."/>
            <person name="Moriyama T."/>
            <person name="Ikeuchi M."/>
            <person name="Watanabe M."/>
            <person name="Wada H."/>
            <person name="Kobayashi K."/>
            <person name="Saito M."/>
            <person name="Masuda T."/>
            <person name="Sasaki-Sekimoto Y."/>
            <person name="Mashiguchi K."/>
            <person name="Awai K."/>
            <person name="Shimojima M."/>
            <person name="Masuda S."/>
            <person name="Iwai M."/>
            <person name="Nobusawa T."/>
            <person name="Narise T."/>
            <person name="Kondo S."/>
            <person name="Saito H."/>
            <person name="Sato R."/>
            <person name="Murakawa M."/>
            <person name="Ihara Y."/>
            <person name="Oshima-Yamada Y."/>
            <person name="Ohtaka K."/>
            <person name="Satoh M."/>
            <person name="Sonobe K."/>
            <person name="Ishii M."/>
            <person name="Ohtani R."/>
            <person name="Kanamori-Sato M."/>
            <person name="Honoki R."/>
            <person name="Miyazaki D."/>
            <person name="Mochizuki H."/>
            <person name="Umetsu J."/>
            <person name="Higashi K."/>
            <person name="Shibata D."/>
            <person name="Kamiya Y."/>
            <person name="Sato N."/>
            <person name="Nakamura Y."/>
            <person name="Tabata S."/>
            <person name="Ida S."/>
            <person name="Kurokawa K."/>
            <person name="Ohta H."/>
        </authorList>
    </citation>
    <scope>NUCLEOTIDE SEQUENCE [LARGE SCALE GENOMIC DNA]</scope>
    <source>
        <strain evidence="3 4">NIES-2285</strain>
    </source>
</reference>
<dbReference type="OrthoDB" id="2120701at2759"/>
<protein>
    <recommendedName>
        <fullName evidence="2">Replication origin-binding protein domain-containing protein</fullName>
    </recommendedName>
</protein>
<accession>A0A1Y1IV43</accession>
<feature type="region of interest" description="Disordered" evidence="1">
    <location>
        <begin position="138"/>
        <end position="162"/>
    </location>
</feature>
<dbReference type="Pfam" id="PF02399">
    <property type="entry name" value="Herpes_ori_bp"/>
    <property type="match status" value="1"/>
</dbReference>
<gene>
    <name evidence="3" type="ORF">KFL_011070010</name>
</gene>
<evidence type="ECO:0000256" key="1">
    <source>
        <dbReference type="SAM" id="MobiDB-lite"/>
    </source>
</evidence>
<feature type="domain" description="Replication origin-binding protein" evidence="2">
    <location>
        <begin position="611"/>
        <end position="777"/>
    </location>
</feature>
<dbReference type="EMBL" id="DF238056">
    <property type="protein sequence ID" value="GAQ92716.1"/>
    <property type="molecule type" value="Genomic_DNA"/>
</dbReference>
<dbReference type="InterPro" id="IPR003450">
    <property type="entry name" value="Replication_origin-bd"/>
</dbReference>
<organism evidence="3 4">
    <name type="scientific">Klebsormidium nitens</name>
    <name type="common">Green alga</name>
    <name type="synonym">Ulothrix nitens</name>
    <dbReference type="NCBI Taxonomy" id="105231"/>
    <lineage>
        <taxon>Eukaryota</taxon>
        <taxon>Viridiplantae</taxon>
        <taxon>Streptophyta</taxon>
        <taxon>Klebsormidiophyceae</taxon>
        <taxon>Klebsormidiales</taxon>
        <taxon>Klebsormidiaceae</taxon>
        <taxon>Klebsormidium</taxon>
    </lineage>
</organism>
<dbReference type="GO" id="GO:0006260">
    <property type="term" value="P:DNA replication"/>
    <property type="evidence" value="ECO:0007669"/>
    <property type="project" value="InterPro"/>
</dbReference>
<dbReference type="Proteomes" id="UP000054558">
    <property type="component" value="Unassembled WGS sequence"/>
</dbReference>
<evidence type="ECO:0000259" key="2">
    <source>
        <dbReference type="Pfam" id="PF02399"/>
    </source>
</evidence>
<proteinExistence type="predicted"/>
<feature type="compositionally biased region" description="Polar residues" evidence="1">
    <location>
        <begin position="142"/>
        <end position="157"/>
    </location>
</feature>
<evidence type="ECO:0000313" key="3">
    <source>
        <dbReference type="EMBL" id="GAQ92716.1"/>
    </source>
</evidence>
<name>A0A1Y1IV43_KLENI</name>
<feature type="region of interest" description="Disordered" evidence="1">
    <location>
        <begin position="60"/>
        <end position="81"/>
    </location>
</feature>
<evidence type="ECO:0000313" key="4">
    <source>
        <dbReference type="Proteomes" id="UP000054558"/>
    </source>
</evidence>
<dbReference type="GO" id="GO:0005524">
    <property type="term" value="F:ATP binding"/>
    <property type="evidence" value="ECO:0007669"/>
    <property type="project" value="InterPro"/>
</dbReference>
<dbReference type="GO" id="GO:0003688">
    <property type="term" value="F:DNA replication origin binding"/>
    <property type="evidence" value="ECO:0007669"/>
    <property type="project" value="InterPro"/>
</dbReference>
<keyword evidence="4" id="KW-1185">Reference proteome</keyword>